<proteinExistence type="inferred from homology"/>
<comment type="domain">
    <text evidence="7">The DHHC domain is required for palmitoyltransferase activity.</text>
</comment>
<evidence type="ECO:0000256" key="2">
    <source>
        <dbReference type="ARBA" id="ARBA00022679"/>
    </source>
</evidence>
<dbReference type="PROSITE" id="PS50216">
    <property type="entry name" value="DHHC"/>
    <property type="match status" value="1"/>
</dbReference>
<evidence type="ECO:0000256" key="4">
    <source>
        <dbReference type="ARBA" id="ARBA00022989"/>
    </source>
</evidence>
<protein>
    <recommendedName>
        <fullName evidence="7">Palmitoyltransferase</fullName>
        <ecNumber evidence="7">2.3.1.225</ecNumber>
    </recommendedName>
</protein>
<dbReference type="GO" id="GO:0019706">
    <property type="term" value="F:protein-cysteine S-palmitoyltransferase activity"/>
    <property type="evidence" value="ECO:0007669"/>
    <property type="project" value="UniProtKB-EC"/>
</dbReference>
<keyword evidence="2 7" id="KW-0808">Transferase</keyword>
<keyword evidence="6 7" id="KW-0012">Acyltransferase</keyword>
<organism evidence="9 10">
    <name type="scientific">Rotaria magnacalcarata</name>
    <dbReference type="NCBI Taxonomy" id="392030"/>
    <lineage>
        <taxon>Eukaryota</taxon>
        <taxon>Metazoa</taxon>
        <taxon>Spiralia</taxon>
        <taxon>Gnathifera</taxon>
        <taxon>Rotifera</taxon>
        <taxon>Eurotatoria</taxon>
        <taxon>Bdelloidea</taxon>
        <taxon>Philodinida</taxon>
        <taxon>Philodinidae</taxon>
        <taxon>Rotaria</taxon>
    </lineage>
</organism>
<comment type="caution">
    <text evidence="9">The sequence shown here is derived from an EMBL/GenBank/DDBJ whole genome shotgun (WGS) entry which is preliminary data.</text>
</comment>
<dbReference type="InterPro" id="IPR001594">
    <property type="entry name" value="Palmitoyltrfase_DHHC"/>
</dbReference>
<evidence type="ECO:0000256" key="7">
    <source>
        <dbReference type="RuleBase" id="RU079119"/>
    </source>
</evidence>
<dbReference type="EC" id="2.3.1.225" evidence="7"/>
<gene>
    <name evidence="9" type="ORF">BYL167_LOCUS17538</name>
</gene>
<evidence type="ECO:0000256" key="1">
    <source>
        <dbReference type="ARBA" id="ARBA00004141"/>
    </source>
</evidence>
<feature type="transmembrane region" description="Helical" evidence="7">
    <location>
        <begin position="7"/>
        <end position="31"/>
    </location>
</feature>
<feature type="transmembrane region" description="Helical" evidence="7">
    <location>
        <begin position="37"/>
        <end position="56"/>
    </location>
</feature>
<dbReference type="PANTHER" id="PTHR12246">
    <property type="entry name" value="PALMITOYLTRANSFERASE ZDHHC16"/>
    <property type="match status" value="1"/>
</dbReference>
<evidence type="ECO:0000313" key="10">
    <source>
        <dbReference type="Proteomes" id="UP000681967"/>
    </source>
</evidence>
<dbReference type="GO" id="GO:0016020">
    <property type="term" value="C:membrane"/>
    <property type="evidence" value="ECO:0007669"/>
    <property type="project" value="UniProtKB-SubCell"/>
</dbReference>
<evidence type="ECO:0000256" key="6">
    <source>
        <dbReference type="ARBA" id="ARBA00023315"/>
    </source>
</evidence>
<dbReference type="InterPro" id="IPR039859">
    <property type="entry name" value="PFA4/ZDH16/20/ERF2-like"/>
</dbReference>
<feature type="domain" description="Palmitoyltransferase DHHC" evidence="8">
    <location>
        <begin position="92"/>
        <end position="147"/>
    </location>
</feature>
<keyword evidence="4 7" id="KW-1133">Transmembrane helix</keyword>
<comment type="subcellular location">
    <subcellularLocation>
        <location evidence="1">Membrane</location>
        <topology evidence="1">Multi-pass membrane protein</topology>
    </subcellularLocation>
</comment>
<comment type="similarity">
    <text evidence="7">Belongs to the DHHC palmitoyltransferase family.</text>
</comment>
<evidence type="ECO:0000259" key="8">
    <source>
        <dbReference type="Pfam" id="PF01529"/>
    </source>
</evidence>
<dbReference type="EMBL" id="CAJOBH010006973">
    <property type="protein sequence ID" value="CAF4071361.1"/>
    <property type="molecule type" value="Genomic_DNA"/>
</dbReference>
<reference evidence="9" key="1">
    <citation type="submission" date="2021-02" db="EMBL/GenBank/DDBJ databases">
        <authorList>
            <person name="Nowell W R."/>
        </authorList>
    </citation>
    <scope>NUCLEOTIDE SEQUENCE</scope>
</reference>
<keyword evidence="5 7" id="KW-0472">Membrane</keyword>
<dbReference type="Proteomes" id="UP000681967">
    <property type="component" value="Unassembled WGS sequence"/>
</dbReference>
<sequence length="198" mass="23013">FRKDPCGIICIALTYAMLLHCLYVILFIIIIPLLNESLYGTLHALITCTFVFLCVFSHARASYFDPGFVPLPKKGIDFSDVKMNDNNKENNDGWTVCNRCDTYRPARSHHCRICRRCVRRLDHHCPWINNCVGEFNQKYFMLFLFYVDEHARTTQQILPPAKVLLRKVFGPGPIIFWLLPCDLKSSNDAIDLREMHNV</sequence>
<comment type="catalytic activity">
    <reaction evidence="7">
        <text>L-cysteinyl-[protein] + hexadecanoyl-CoA = S-hexadecanoyl-L-cysteinyl-[protein] + CoA</text>
        <dbReference type="Rhea" id="RHEA:36683"/>
        <dbReference type="Rhea" id="RHEA-COMP:10131"/>
        <dbReference type="Rhea" id="RHEA-COMP:11032"/>
        <dbReference type="ChEBI" id="CHEBI:29950"/>
        <dbReference type="ChEBI" id="CHEBI:57287"/>
        <dbReference type="ChEBI" id="CHEBI:57379"/>
        <dbReference type="ChEBI" id="CHEBI:74151"/>
        <dbReference type="EC" id="2.3.1.225"/>
    </reaction>
</comment>
<name>A0A8S2PUX5_9BILA</name>
<keyword evidence="3 7" id="KW-0812">Transmembrane</keyword>
<evidence type="ECO:0000256" key="5">
    <source>
        <dbReference type="ARBA" id="ARBA00023136"/>
    </source>
</evidence>
<feature type="non-terminal residue" evidence="9">
    <location>
        <position position="1"/>
    </location>
</feature>
<dbReference type="AlphaFoldDB" id="A0A8S2PUX5"/>
<evidence type="ECO:0000256" key="3">
    <source>
        <dbReference type="ARBA" id="ARBA00022692"/>
    </source>
</evidence>
<dbReference type="Pfam" id="PF01529">
    <property type="entry name" value="DHHC"/>
    <property type="match status" value="1"/>
</dbReference>
<accession>A0A8S2PUX5</accession>
<evidence type="ECO:0000313" key="9">
    <source>
        <dbReference type="EMBL" id="CAF4071361.1"/>
    </source>
</evidence>